<accession>A0A9X1KQH3</accession>
<keyword evidence="1" id="KW-1133">Transmembrane helix</keyword>
<evidence type="ECO:0000256" key="1">
    <source>
        <dbReference type="SAM" id="Phobius"/>
    </source>
</evidence>
<feature type="transmembrane region" description="Helical" evidence="1">
    <location>
        <begin position="44"/>
        <end position="65"/>
    </location>
</feature>
<keyword evidence="1" id="KW-0812">Transmembrane</keyword>
<gene>
    <name evidence="2" type="ORF">K6T82_11875</name>
</gene>
<reference evidence="2 3" key="1">
    <citation type="journal article" date="2023" name="Antonie Van Leeuwenhoek">
        <title>Flavobacterium potami sp. nov., a multi-metal resistance genes harbouring bacterium isolated from shallow river silt.</title>
        <authorList>
            <person name="Li S."/>
            <person name="Mao S."/>
            <person name="Mu W."/>
            <person name="Guo B."/>
            <person name="Li C."/>
            <person name="Zhu Q."/>
            <person name="Hou X."/>
            <person name="Zhao Y."/>
            <person name="Wei S."/>
            <person name="Liu H."/>
            <person name="Liu A."/>
        </authorList>
    </citation>
    <scope>NUCLEOTIDE SEQUENCE [LARGE SCALE GENOMIC DNA]</scope>
    <source>
        <strain evidence="2 3">17A</strain>
    </source>
</reference>
<evidence type="ECO:0000313" key="3">
    <source>
        <dbReference type="Proteomes" id="UP001139366"/>
    </source>
</evidence>
<name>A0A9X1KQH3_9FLAO</name>
<proteinExistence type="predicted"/>
<dbReference type="AlphaFoldDB" id="A0A9X1KQH3"/>
<organism evidence="2 3">
    <name type="scientific">Flavobacterium potami</name>
    <dbReference type="NCBI Taxonomy" id="2872310"/>
    <lineage>
        <taxon>Bacteria</taxon>
        <taxon>Pseudomonadati</taxon>
        <taxon>Bacteroidota</taxon>
        <taxon>Flavobacteriia</taxon>
        <taxon>Flavobacteriales</taxon>
        <taxon>Flavobacteriaceae</taxon>
        <taxon>Flavobacterium</taxon>
    </lineage>
</organism>
<sequence>MKKNLAVTFWALYMLFFAIPFPMILYYGINSEHDIETLIQKDPYWTLGYVLISVLLWLNVLIGYFQRWIIQVFITKNNLERIKNNGLRREAHIISSKKTSKPNARFNTYELELSFKNLSDTEIIHRTTVTDSKPLERRFDAGQKITILLDRKMKNPPYFVISSAVATINTRSLILRTLGWLLFTGLVIVYYFYAYQKESFGMGWRFMSAGHPLLIMPLVLLFYRVLVRFIFQKLTGLNQESIPLKFKGVKTQAKLINVRETGTYINDKPMMRFEMEYNDTRNQLHKNSLKKVIGVLDLEMTRKQFLDIFYDPENPMHIVFANDLNQFNL</sequence>
<feature type="transmembrane region" description="Helical" evidence="1">
    <location>
        <begin position="213"/>
        <end position="231"/>
    </location>
</feature>
<dbReference type="EMBL" id="JAINUY010000003">
    <property type="protein sequence ID" value="MBZ4035469.1"/>
    <property type="molecule type" value="Genomic_DNA"/>
</dbReference>
<dbReference type="RefSeq" id="WP_223706095.1">
    <property type="nucleotide sequence ID" value="NZ_JAINUY010000003.1"/>
</dbReference>
<evidence type="ECO:0000313" key="2">
    <source>
        <dbReference type="EMBL" id="MBZ4035469.1"/>
    </source>
</evidence>
<feature type="transmembrane region" description="Helical" evidence="1">
    <location>
        <begin position="173"/>
        <end position="193"/>
    </location>
</feature>
<comment type="caution">
    <text evidence="2">The sequence shown here is derived from an EMBL/GenBank/DDBJ whole genome shotgun (WGS) entry which is preliminary data.</text>
</comment>
<keyword evidence="1" id="KW-0472">Membrane</keyword>
<keyword evidence="3" id="KW-1185">Reference proteome</keyword>
<feature type="transmembrane region" description="Helical" evidence="1">
    <location>
        <begin position="7"/>
        <end position="29"/>
    </location>
</feature>
<dbReference type="Proteomes" id="UP001139366">
    <property type="component" value="Unassembled WGS sequence"/>
</dbReference>
<protein>
    <submittedName>
        <fullName evidence="2">Uncharacterized protein</fullName>
    </submittedName>
</protein>